<dbReference type="AlphaFoldDB" id="A0AAN5D9W3"/>
<name>A0AAN5D9W3_9BILA</name>
<accession>A0AAN5D9W3</accession>
<gene>
    <name evidence="1" type="ORF">PMAYCL1PPCAC_29691</name>
</gene>
<evidence type="ECO:0000313" key="2">
    <source>
        <dbReference type="Proteomes" id="UP001328107"/>
    </source>
</evidence>
<organism evidence="1 2">
    <name type="scientific">Pristionchus mayeri</name>
    <dbReference type="NCBI Taxonomy" id="1317129"/>
    <lineage>
        <taxon>Eukaryota</taxon>
        <taxon>Metazoa</taxon>
        <taxon>Ecdysozoa</taxon>
        <taxon>Nematoda</taxon>
        <taxon>Chromadorea</taxon>
        <taxon>Rhabditida</taxon>
        <taxon>Rhabditina</taxon>
        <taxon>Diplogasteromorpha</taxon>
        <taxon>Diplogasteroidea</taxon>
        <taxon>Neodiplogasteridae</taxon>
        <taxon>Pristionchus</taxon>
    </lineage>
</organism>
<dbReference type="EMBL" id="BTRK01000006">
    <property type="protein sequence ID" value="GMR59496.1"/>
    <property type="molecule type" value="Genomic_DNA"/>
</dbReference>
<comment type="caution">
    <text evidence="1">The sequence shown here is derived from an EMBL/GenBank/DDBJ whole genome shotgun (WGS) entry which is preliminary data.</text>
</comment>
<feature type="non-terminal residue" evidence="1">
    <location>
        <position position="1"/>
    </location>
</feature>
<sequence>KLIYTKDVVASETNQNYLIFLITQMWDCHDPFDRRAFLAFAAAPLPQLVEVNSIRCLDTMRSGSSECFNVRLREGPCLSIEVLASSPSTVISVNHSNEISPLQREIVRFDSFEVEDRLDDIVVAFLKGTL</sequence>
<dbReference type="Proteomes" id="UP001328107">
    <property type="component" value="Unassembled WGS sequence"/>
</dbReference>
<protein>
    <submittedName>
        <fullName evidence="1">Uncharacterized protein</fullName>
    </submittedName>
</protein>
<evidence type="ECO:0000313" key="1">
    <source>
        <dbReference type="EMBL" id="GMR59496.1"/>
    </source>
</evidence>
<keyword evidence="2" id="KW-1185">Reference proteome</keyword>
<proteinExistence type="predicted"/>
<reference evidence="2" key="1">
    <citation type="submission" date="2022-10" db="EMBL/GenBank/DDBJ databases">
        <title>Genome assembly of Pristionchus species.</title>
        <authorList>
            <person name="Yoshida K."/>
            <person name="Sommer R.J."/>
        </authorList>
    </citation>
    <scope>NUCLEOTIDE SEQUENCE [LARGE SCALE GENOMIC DNA]</scope>
    <source>
        <strain evidence="2">RS5460</strain>
    </source>
</reference>